<accession>A0ABZ0UK09</accession>
<dbReference type="InterPro" id="IPR036812">
    <property type="entry name" value="NAD(P)_OxRdtase_dom_sf"/>
</dbReference>
<evidence type="ECO:0000259" key="1">
    <source>
        <dbReference type="Pfam" id="PF00248"/>
    </source>
</evidence>
<reference evidence="2 3" key="1">
    <citation type="submission" date="2022-11" db="EMBL/GenBank/DDBJ databases">
        <title>Host association and intracellularity evolved multiple times independently in the Rickettsiales.</title>
        <authorList>
            <person name="Castelli M."/>
            <person name="Nardi T."/>
            <person name="Gammuto L."/>
            <person name="Bellinzona G."/>
            <person name="Sabaneyeva E."/>
            <person name="Potekhin A."/>
            <person name="Serra V."/>
            <person name="Petroni G."/>
            <person name="Sassera D."/>
        </authorList>
    </citation>
    <scope>NUCLEOTIDE SEQUENCE [LARGE SCALE GENOMIC DNA]</scope>
    <source>
        <strain evidence="2 3">NDG2</strain>
    </source>
</reference>
<dbReference type="InterPro" id="IPR023811">
    <property type="entry name" value="CHP04076"/>
</dbReference>
<dbReference type="EMBL" id="CP110820">
    <property type="protein sequence ID" value="WPX96444.1"/>
    <property type="molecule type" value="Genomic_DNA"/>
</dbReference>
<dbReference type="Proteomes" id="UP001327219">
    <property type="component" value="Chromosome"/>
</dbReference>
<feature type="domain" description="NADP-dependent oxidoreductase" evidence="1">
    <location>
        <begin position="116"/>
        <end position="184"/>
    </location>
</feature>
<dbReference type="Gene3D" id="3.20.20.100">
    <property type="entry name" value="NADP-dependent oxidoreductase domain"/>
    <property type="match status" value="1"/>
</dbReference>
<dbReference type="RefSeq" id="WP_323733246.1">
    <property type="nucleotide sequence ID" value="NZ_CP110820.1"/>
</dbReference>
<proteinExistence type="predicted"/>
<keyword evidence="3" id="KW-1185">Reference proteome</keyword>
<name>A0ABZ0UK09_9RICK</name>
<dbReference type="SUPFAM" id="SSF51430">
    <property type="entry name" value="NAD(P)-linked oxidoreductase"/>
    <property type="match status" value="1"/>
</dbReference>
<dbReference type="InterPro" id="IPR023210">
    <property type="entry name" value="NADP_OxRdtase_dom"/>
</dbReference>
<organism evidence="2 3">
    <name type="scientific">Candidatus Bandiella euplotis</name>
    <dbReference type="NCBI Taxonomy" id="1664265"/>
    <lineage>
        <taxon>Bacteria</taxon>
        <taxon>Pseudomonadati</taxon>
        <taxon>Pseudomonadota</taxon>
        <taxon>Alphaproteobacteria</taxon>
        <taxon>Rickettsiales</taxon>
        <taxon>Candidatus Midichloriaceae</taxon>
        <taxon>Candidatus Bandiella</taxon>
    </lineage>
</organism>
<evidence type="ECO:0000313" key="2">
    <source>
        <dbReference type="EMBL" id="WPX96444.1"/>
    </source>
</evidence>
<gene>
    <name evidence="2" type="ORF">Bandiella_00558</name>
</gene>
<protein>
    <submittedName>
        <fullName evidence="2">Aldo/keto reductase N-terminal domain protein</fullName>
    </submittedName>
</protein>
<evidence type="ECO:0000313" key="3">
    <source>
        <dbReference type="Proteomes" id="UP001327219"/>
    </source>
</evidence>
<dbReference type="Pfam" id="PF00248">
    <property type="entry name" value="Aldo_ket_red"/>
    <property type="match status" value="1"/>
</dbReference>
<dbReference type="NCBIfam" id="TIGR04076">
    <property type="entry name" value="TIGR04076 family protein"/>
    <property type="match status" value="1"/>
</dbReference>
<sequence length="203" mass="23340">MVKSFQLYDLKIEVHQQKGKPMVCNHPKGSYFILSGENIIFPEGITFPIYSLAALIPILPAKQRETEEYDWMSTDHYVACPDPHCGGLFKIVRLPKKRTFMHHEVTKVELVHKVPKIINGCWQLSLEHGKNPKKYDDNLLLRYVNAGLNTFDCADIYTGVEERMGNFKKLAKENGHEIRIHTKFVPDLNSLANLDSVVMRFVV</sequence>